<dbReference type="Proteomes" id="UP001166286">
    <property type="component" value="Unassembled WGS sequence"/>
</dbReference>
<feature type="transmembrane region" description="Helical" evidence="6">
    <location>
        <begin position="397"/>
        <end position="416"/>
    </location>
</feature>
<feature type="transmembrane region" description="Helical" evidence="6">
    <location>
        <begin position="266"/>
        <end position="285"/>
    </location>
</feature>
<feature type="transmembrane region" description="Helical" evidence="6">
    <location>
        <begin position="162"/>
        <end position="187"/>
    </location>
</feature>
<organism evidence="8 9">
    <name type="scientific">Cladonia borealis</name>
    <dbReference type="NCBI Taxonomy" id="184061"/>
    <lineage>
        <taxon>Eukaryota</taxon>
        <taxon>Fungi</taxon>
        <taxon>Dikarya</taxon>
        <taxon>Ascomycota</taxon>
        <taxon>Pezizomycotina</taxon>
        <taxon>Lecanoromycetes</taxon>
        <taxon>OSLEUM clade</taxon>
        <taxon>Lecanoromycetidae</taxon>
        <taxon>Lecanorales</taxon>
        <taxon>Lecanorineae</taxon>
        <taxon>Cladoniaceae</taxon>
        <taxon>Cladonia</taxon>
    </lineage>
</organism>
<dbReference type="AlphaFoldDB" id="A0AA39R9V0"/>
<evidence type="ECO:0000259" key="7">
    <source>
        <dbReference type="PROSITE" id="PS50850"/>
    </source>
</evidence>
<evidence type="ECO:0000256" key="6">
    <source>
        <dbReference type="SAM" id="Phobius"/>
    </source>
</evidence>
<dbReference type="GO" id="GO:0022857">
    <property type="term" value="F:transmembrane transporter activity"/>
    <property type="evidence" value="ECO:0007669"/>
    <property type="project" value="InterPro"/>
</dbReference>
<keyword evidence="9" id="KW-1185">Reference proteome</keyword>
<feature type="transmembrane region" description="Helical" evidence="6">
    <location>
        <begin position="297"/>
        <end position="314"/>
    </location>
</feature>
<accession>A0AA39R9V0</accession>
<feature type="domain" description="Major facilitator superfamily (MFS) profile" evidence="7">
    <location>
        <begin position="72"/>
        <end position="561"/>
    </location>
</feature>
<dbReference type="InterPro" id="IPR011701">
    <property type="entry name" value="MFS"/>
</dbReference>
<name>A0AA39R9V0_9LECA</name>
<dbReference type="Gene3D" id="1.20.1250.20">
    <property type="entry name" value="MFS general substrate transporter like domains"/>
    <property type="match status" value="1"/>
</dbReference>
<feature type="transmembrane region" description="Helical" evidence="6">
    <location>
        <begin position="225"/>
        <end position="245"/>
    </location>
</feature>
<dbReference type="InterPro" id="IPR020846">
    <property type="entry name" value="MFS_dom"/>
</dbReference>
<dbReference type="PRINTS" id="PR01035">
    <property type="entry name" value="TCRTETA"/>
</dbReference>
<keyword evidence="2 6" id="KW-0812">Transmembrane</keyword>
<evidence type="ECO:0000256" key="4">
    <source>
        <dbReference type="ARBA" id="ARBA00023136"/>
    </source>
</evidence>
<dbReference type="PROSITE" id="PS50850">
    <property type="entry name" value="MFS"/>
    <property type="match status" value="1"/>
</dbReference>
<dbReference type="GO" id="GO:0005886">
    <property type="term" value="C:plasma membrane"/>
    <property type="evidence" value="ECO:0007669"/>
    <property type="project" value="TreeGrafter"/>
</dbReference>
<feature type="compositionally biased region" description="Basic and acidic residues" evidence="5">
    <location>
        <begin position="1"/>
        <end position="12"/>
    </location>
</feature>
<dbReference type="InterPro" id="IPR036259">
    <property type="entry name" value="MFS_trans_sf"/>
</dbReference>
<gene>
    <name evidence="8" type="ORF">JMJ35_000997</name>
</gene>
<feature type="transmembrane region" description="Helical" evidence="6">
    <location>
        <begin position="107"/>
        <end position="125"/>
    </location>
</feature>
<keyword evidence="3 6" id="KW-1133">Transmembrane helix</keyword>
<sequence length="630" mass="67857">MGNHIPDVKPGKTVDCATPANPETMPEQLPIGSDAEIALKHSKDSVEKVPEKDAFNPDAEPEYPSIRRVIPIVAALYVSFFLVALDRTIIATAIPTITDDFHSLGDIGWYGSAYMLAACSLQLLMGRVYTFYNPKHVYLSAIVVFEIGSVICGAAPNSNVFIVGRAIAGAGSAGLFSGAIVIIMNLVPLHKRPLLQGMIGAIFGVASVAGPLLGGLFTTNVSWRWCFYINLPVGGVSMVILFFILQIPGARNANTSWREQVSQLDPIGTVFFISGIVCLLLALQWGGSTYPWKDGRIIALLVLFAVLISVFIAIQRWKQESATVPPRIFLKRSIAAGMWSQFCVGSSMMTMVYYIPTWFQAIKSVSAIRSGIDTLPLIMSLVVASIMAGALVQRLGYYVPFMIANGIIMSIGAGLITTFTPSTNHPKWIGYQIIFGFGLGLGMQQANLAAQAVLSRRDASTGIALIMFCQQLGGALFVSIGQNVFSNELINGLRPISGINPATVVKTGATEIKNVVDVRFFNQVRSAYNGALTKTFTASLVMAALSLIGALCMEWKNIKNVQRGPPSRRSAGSDRHGSDEAEKGQAKEISSENDGEKSQAKEISSENDDEKSQEKDLEVDQGKANVGTNV</sequence>
<dbReference type="EMBL" id="JAFEKC020000002">
    <property type="protein sequence ID" value="KAK0516394.1"/>
    <property type="molecule type" value="Genomic_DNA"/>
</dbReference>
<comment type="caution">
    <text evidence="8">The sequence shown here is derived from an EMBL/GenBank/DDBJ whole genome shotgun (WGS) entry which is preliminary data.</text>
</comment>
<dbReference type="Gene3D" id="1.20.1720.10">
    <property type="entry name" value="Multidrug resistance protein D"/>
    <property type="match status" value="1"/>
</dbReference>
<feature type="transmembrane region" description="Helical" evidence="6">
    <location>
        <begin position="137"/>
        <end position="156"/>
    </location>
</feature>
<dbReference type="SUPFAM" id="SSF103473">
    <property type="entry name" value="MFS general substrate transporter"/>
    <property type="match status" value="1"/>
</dbReference>
<feature type="transmembrane region" description="Helical" evidence="6">
    <location>
        <begin position="535"/>
        <end position="553"/>
    </location>
</feature>
<evidence type="ECO:0000256" key="2">
    <source>
        <dbReference type="ARBA" id="ARBA00022692"/>
    </source>
</evidence>
<feature type="transmembrane region" description="Helical" evidence="6">
    <location>
        <begin position="334"/>
        <end position="355"/>
    </location>
</feature>
<evidence type="ECO:0000256" key="5">
    <source>
        <dbReference type="SAM" id="MobiDB-lite"/>
    </source>
</evidence>
<protein>
    <recommendedName>
        <fullName evidence="7">Major facilitator superfamily (MFS) profile domain-containing protein</fullName>
    </recommendedName>
</protein>
<feature type="transmembrane region" description="Helical" evidence="6">
    <location>
        <begin position="375"/>
        <end position="392"/>
    </location>
</feature>
<feature type="transmembrane region" description="Helical" evidence="6">
    <location>
        <begin position="72"/>
        <end position="95"/>
    </location>
</feature>
<feature type="transmembrane region" description="Helical" evidence="6">
    <location>
        <begin position="194"/>
        <end position="213"/>
    </location>
</feature>
<proteinExistence type="predicted"/>
<evidence type="ECO:0000313" key="8">
    <source>
        <dbReference type="EMBL" id="KAK0516394.1"/>
    </source>
</evidence>
<dbReference type="CDD" id="cd17502">
    <property type="entry name" value="MFS_Azr1_MDR_like"/>
    <property type="match status" value="1"/>
</dbReference>
<reference evidence="8" key="1">
    <citation type="submission" date="2023-03" db="EMBL/GenBank/DDBJ databases">
        <title>Complete genome of Cladonia borealis.</title>
        <authorList>
            <person name="Park H."/>
        </authorList>
    </citation>
    <scope>NUCLEOTIDE SEQUENCE</scope>
    <source>
        <strain evidence="8">ANT050790</strain>
    </source>
</reference>
<feature type="compositionally biased region" description="Basic and acidic residues" evidence="5">
    <location>
        <begin position="571"/>
        <end position="621"/>
    </location>
</feature>
<feature type="transmembrane region" description="Helical" evidence="6">
    <location>
        <begin position="462"/>
        <end position="485"/>
    </location>
</feature>
<keyword evidence="4 6" id="KW-0472">Membrane</keyword>
<evidence type="ECO:0000256" key="1">
    <source>
        <dbReference type="ARBA" id="ARBA00004141"/>
    </source>
</evidence>
<evidence type="ECO:0000256" key="3">
    <source>
        <dbReference type="ARBA" id="ARBA00022989"/>
    </source>
</evidence>
<comment type="subcellular location">
    <subcellularLocation>
        <location evidence="1">Membrane</location>
        <topology evidence="1">Multi-pass membrane protein</topology>
    </subcellularLocation>
</comment>
<dbReference type="Pfam" id="PF07690">
    <property type="entry name" value="MFS_1"/>
    <property type="match status" value="1"/>
</dbReference>
<dbReference type="PANTHER" id="PTHR23501:SF201">
    <property type="entry name" value="MFS AFLATOXIN EFFLUX PUMP"/>
    <property type="match status" value="1"/>
</dbReference>
<dbReference type="FunFam" id="1.20.1720.10:FF:000012">
    <property type="entry name" value="MFS toxin efflux pump (AflT)"/>
    <property type="match status" value="1"/>
</dbReference>
<feature type="transmembrane region" description="Helical" evidence="6">
    <location>
        <begin position="428"/>
        <end position="450"/>
    </location>
</feature>
<dbReference type="FunFam" id="1.20.1250.20:FF:000196">
    <property type="entry name" value="MFS toxin efflux pump (AflT)"/>
    <property type="match status" value="1"/>
</dbReference>
<dbReference type="PANTHER" id="PTHR23501">
    <property type="entry name" value="MAJOR FACILITATOR SUPERFAMILY"/>
    <property type="match status" value="1"/>
</dbReference>
<feature type="region of interest" description="Disordered" evidence="5">
    <location>
        <begin position="562"/>
        <end position="630"/>
    </location>
</feature>
<dbReference type="InterPro" id="IPR001958">
    <property type="entry name" value="Tet-R_TetA/multi-R_MdtG-like"/>
</dbReference>
<feature type="region of interest" description="Disordered" evidence="5">
    <location>
        <begin position="1"/>
        <end position="29"/>
    </location>
</feature>
<evidence type="ECO:0000313" key="9">
    <source>
        <dbReference type="Proteomes" id="UP001166286"/>
    </source>
</evidence>